<name>A0A5C5Z0N0_9BACT</name>
<evidence type="ECO:0000256" key="1">
    <source>
        <dbReference type="SAM" id="Phobius"/>
    </source>
</evidence>
<evidence type="ECO:0000313" key="2">
    <source>
        <dbReference type="EMBL" id="TWT80932.1"/>
    </source>
</evidence>
<feature type="transmembrane region" description="Helical" evidence="1">
    <location>
        <begin position="49"/>
        <end position="69"/>
    </location>
</feature>
<keyword evidence="3" id="KW-1185">Reference proteome</keyword>
<dbReference type="EMBL" id="SJPJ01000001">
    <property type="protein sequence ID" value="TWT80932.1"/>
    <property type="molecule type" value="Genomic_DNA"/>
</dbReference>
<dbReference type="OrthoDB" id="284519at2"/>
<sequence>MFAGSILIGLTLLGFAVWLHLNERRGWGNESFDDEEDRQYLSQRKRARAWVNSIFAVCGIAVLVAAVVGPGPVWIGVWMSVAVGLMTIVILAGLDAIRTLRHQSKHRH</sequence>
<keyword evidence="1" id="KW-0812">Transmembrane</keyword>
<comment type="caution">
    <text evidence="2">The sequence shown here is derived from an EMBL/GenBank/DDBJ whole genome shotgun (WGS) entry which is preliminary data.</text>
</comment>
<dbReference type="RefSeq" id="WP_146396292.1">
    <property type="nucleotide sequence ID" value="NZ_SJPJ01000001.1"/>
</dbReference>
<accession>A0A5C5Z0N0</accession>
<dbReference type="Proteomes" id="UP000315010">
    <property type="component" value="Unassembled WGS sequence"/>
</dbReference>
<keyword evidence="1" id="KW-1133">Transmembrane helix</keyword>
<proteinExistence type="predicted"/>
<feature type="transmembrane region" description="Helical" evidence="1">
    <location>
        <begin position="6"/>
        <end position="22"/>
    </location>
</feature>
<dbReference type="AlphaFoldDB" id="A0A5C5Z0N0"/>
<feature type="transmembrane region" description="Helical" evidence="1">
    <location>
        <begin position="75"/>
        <end position="97"/>
    </location>
</feature>
<reference evidence="2 3" key="1">
    <citation type="submission" date="2019-02" db="EMBL/GenBank/DDBJ databases">
        <title>Deep-cultivation of Planctomycetes and their phenomic and genomic characterization uncovers novel biology.</title>
        <authorList>
            <person name="Wiegand S."/>
            <person name="Jogler M."/>
            <person name="Boedeker C."/>
            <person name="Pinto D."/>
            <person name="Vollmers J."/>
            <person name="Rivas-Marin E."/>
            <person name="Kohn T."/>
            <person name="Peeters S.H."/>
            <person name="Heuer A."/>
            <person name="Rast P."/>
            <person name="Oberbeckmann S."/>
            <person name="Bunk B."/>
            <person name="Jeske O."/>
            <person name="Meyerdierks A."/>
            <person name="Storesund J.E."/>
            <person name="Kallscheuer N."/>
            <person name="Luecker S."/>
            <person name="Lage O.M."/>
            <person name="Pohl T."/>
            <person name="Merkel B.J."/>
            <person name="Hornburger P."/>
            <person name="Mueller R.-W."/>
            <person name="Bruemmer F."/>
            <person name="Labrenz M."/>
            <person name="Spormann A.M."/>
            <person name="Op Den Camp H."/>
            <person name="Overmann J."/>
            <person name="Amann R."/>
            <person name="Jetten M.S.M."/>
            <person name="Mascher T."/>
            <person name="Medema M.H."/>
            <person name="Devos D.P."/>
            <person name="Kaster A.-K."/>
            <person name="Ovreas L."/>
            <person name="Rohde M."/>
            <person name="Galperin M.Y."/>
            <person name="Jogler C."/>
        </authorList>
    </citation>
    <scope>NUCLEOTIDE SEQUENCE [LARGE SCALE GENOMIC DNA]</scope>
    <source>
        <strain evidence="2 3">CA13</strain>
    </source>
</reference>
<keyword evidence="1" id="KW-0472">Membrane</keyword>
<gene>
    <name evidence="2" type="ORF">CA13_23790</name>
</gene>
<evidence type="ECO:0000313" key="3">
    <source>
        <dbReference type="Proteomes" id="UP000315010"/>
    </source>
</evidence>
<organism evidence="2 3">
    <name type="scientific">Novipirellula herctigrandis</name>
    <dbReference type="NCBI Taxonomy" id="2527986"/>
    <lineage>
        <taxon>Bacteria</taxon>
        <taxon>Pseudomonadati</taxon>
        <taxon>Planctomycetota</taxon>
        <taxon>Planctomycetia</taxon>
        <taxon>Pirellulales</taxon>
        <taxon>Pirellulaceae</taxon>
        <taxon>Novipirellula</taxon>
    </lineage>
</organism>
<protein>
    <submittedName>
        <fullName evidence="2">Uncharacterized protein</fullName>
    </submittedName>
</protein>